<dbReference type="EMBL" id="JAAMOB010000019">
    <property type="protein sequence ID" value="KAF4100888.1"/>
    <property type="molecule type" value="Genomic_DNA"/>
</dbReference>
<keyword evidence="3" id="KW-0472">Membrane</keyword>
<dbReference type="InterPro" id="IPR013783">
    <property type="entry name" value="Ig-like_fold"/>
</dbReference>
<reference evidence="5 6" key="1">
    <citation type="submission" date="2020-04" db="EMBL/GenBank/DDBJ databases">
        <title>Chromosome-level genome assembly of a cyprinid fish Onychostoma macrolepis by integration of Nanopore Sequencing, Bionano and Hi-C technology.</title>
        <authorList>
            <person name="Wang D."/>
        </authorList>
    </citation>
    <scope>NUCLEOTIDE SEQUENCE [LARGE SCALE GENOMIC DNA]</scope>
    <source>
        <strain evidence="5">SWU-2019</strain>
        <tissue evidence="5">Muscle</tissue>
    </source>
</reference>
<organism evidence="5 6">
    <name type="scientific">Onychostoma macrolepis</name>
    <dbReference type="NCBI Taxonomy" id="369639"/>
    <lineage>
        <taxon>Eukaryota</taxon>
        <taxon>Metazoa</taxon>
        <taxon>Chordata</taxon>
        <taxon>Craniata</taxon>
        <taxon>Vertebrata</taxon>
        <taxon>Euteleostomi</taxon>
        <taxon>Actinopterygii</taxon>
        <taxon>Neopterygii</taxon>
        <taxon>Teleostei</taxon>
        <taxon>Ostariophysi</taxon>
        <taxon>Cypriniformes</taxon>
        <taxon>Cyprinidae</taxon>
        <taxon>Acrossocheilinae</taxon>
        <taxon>Onychostoma</taxon>
    </lineage>
</organism>
<dbReference type="GO" id="GO:0006955">
    <property type="term" value="P:immune response"/>
    <property type="evidence" value="ECO:0007669"/>
    <property type="project" value="TreeGrafter"/>
</dbReference>
<keyword evidence="2" id="KW-0393">Immunoglobulin domain</keyword>
<evidence type="ECO:0000256" key="1">
    <source>
        <dbReference type="ARBA" id="ARBA00023180"/>
    </source>
</evidence>
<dbReference type="InterPro" id="IPR011162">
    <property type="entry name" value="MHC_I/II-like_Ag-recog"/>
</dbReference>
<feature type="domain" description="Ig-like" evidence="4">
    <location>
        <begin position="176"/>
        <end position="265"/>
    </location>
</feature>
<dbReference type="InterPro" id="IPR037055">
    <property type="entry name" value="MHC_I-like_Ag-recog_sf"/>
</dbReference>
<dbReference type="InterPro" id="IPR003597">
    <property type="entry name" value="Ig_C1-set"/>
</dbReference>
<keyword evidence="3" id="KW-0812">Transmembrane</keyword>
<dbReference type="InterPro" id="IPR050208">
    <property type="entry name" value="MHC_class-I_related"/>
</dbReference>
<evidence type="ECO:0000313" key="5">
    <source>
        <dbReference type="EMBL" id="KAF4100888.1"/>
    </source>
</evidence>
<dbReference type="InterPro" id="IPR011161">
    <property type="entry name" value="MHC_I-like_Ag-recog"/>
</dbReference>
<dbReference type="Gene3D" id="2.60.40.10">
    <property type="entry name" value="Immunoglobulins"/>
    <property type="match status" value="1"/>
</dbReference>
<keyword evidence="3" id="KW-1133">Transmembrane helix</keyword>
<dbReference type="InterPro" id="IPR007110">
    <property type="entry name" value="Ig-like_dom"/>
</dbReference>
<feature type="transmembrane region" description="Helical" evidence="3">
    <location>
        <begin position="281"/>
        <end position="304"/>
    </location>
</feature>
<dbReference type="PROSITE" id="PS00290">
    <property type="entry name" value="IG_MHC"/>
    <property type="match status" value="1"/>
</dbReference>
<keyword evidence="1" id="KW-0325">Glycoprotein</keyword>
<name>A0A7J6C0U0_9TELE</name>
<gene>
    <name evidence="5" type="ORF">G5714_019084</name>
</gene>
<sequence length="312" mass="35873">MVCYDSNAKQEKHFLHYKHTVLTKADTLPVFSAVGESDDRQITHYSIKEQVWIRENLTVDDWNEAPEPPETRDWFLNYLYDLSECKNHAECSELHVLQRISGCELEKLSNGTVKSLKAFDEFAYDGKDFITCKYDLLPWLDKVIETKMDHQTGRMDFLINCTKWISTFNNTYKSRPEVYVFARTFPDDQSKLVLTCLTTGFYPKNVEMNIRLDRTVLEKQIFSEIRPNADGSFQIRSSVKIDTNHKGSYDCFVIHSSLTEPASVEWDGNCSNCETESSQSVTAGVAVAVAAFLVFLIVIVCCIYKRRRSNGL</sequence>
<dbReference type="GO" id="GO:0005615">
    <property type="term" value="C:extracellular space"/>
    <property type="evidence" value="ECO:0007669"/>
    <property type="project" value="TreeGrafter"/>
</dbReference>
<evidence type="ECO:0000313" key="6">
    <source>
        <dbReference type="Proteomes" id="UP000579812"/>
    </source>
</evidence>
<comment type="caution">
    <text evidence="5">The sequence shown here is derived from an EMBL/GenBank/DDBJ whole genome shotgun (WGS) entry which is preliminary data.</text>
</comment>
<dbReference type="GO" id="GO:0009897">
    <property type="term" value="C:external side of plasma membrane"/>
    <property type="evidence" value="ECO:0007669"/>
    <property type="project" value="TreeGrafter"/>
</dbReference>
<dbReference type="InterPro" id="IPR036179">
    <property type="entry name" value="Ig-like_dom_sf"/>
</dbReference>
<proteinExistence type="predicted"/>
<dbReference type="PANTHER" id="PTHR16675">
    <property type="entry name" value="MHC CLASS I-RELATED"/>
    <property type="match status" value="1"/>
</dbReference>
<keyword evidence="6" id="KW-1185">Reference proteome</keyword>
<dbReference type="AlphaFoldDB" id="A0A7J6C0U0"/>
<evidence type="ECO:0000256" key="2">
    <source>
        <dbReference type="ARBA" id="ARBA00023319"/>
    </source>
</evidence>
<accession>A0A7J6C0U0</accession>
<dbReference type="Gene3D" id="3.30.500.10">
    <property type="entry name" value="MHC class I-like antigen recognition-like"/>
    <property type="match status" value="1"/>
</dbReference>
<dbReference type="SUPFAM" id="SSF54452">
    <property type="entry name" value="MHC antigen-recognition domain"/>
    <property type="match status" value="1"/>
</dbReference>
<dbReference type="Proteomes" id="UP000579812">
    <property type="component" value="Unassembled WGS sequence"/>
</dbReference>
<evidence type="ECO:0000256" key="3">
    <source>
        <dbReference type="SAM" id="Phobius"/>
    </source>
</evidence>
<dbReference type="Pfam" id="PF00129">
    <property type="entry name" value="MHC_I"/>
    <property type="match status" value="1"/>
</dbReference>
<dbReference type="SMART" id="SM00407">
    <property type="entry name" value="IGc1"/>
    <property type="match status" value="1"/>
</dbReference>
<dbReference type="SUPFAM" id="SSF48726">
    <property type="entry name" value="Immunoglobulin"/>
    <property type="match status" value="1"/>
</dbReference>
<protein>
    <recommendedName>
        <fullName evidence="4">Ig-like domain-containing protein</fullName>
    </recommendedName>
</protein>
<dbReference type="PROSITE" id="PS50835">
    <property type="entry name" value="IG_LIKE"/>
    <property type="match status" value="1"/>
</dbReference>
<dbReference type="InterPro" id="IPR003006">
    <property type="entry name" value="Ig/MHC_CS"/>
</dbReference>
<dbReference type="Pfam" id="PF07654">
    <property type="entry name" value="C1-set"/>
    <property type="match status" value="1"/>
</dbReference>
<dbReference type="PANTHER" id="PTHR16675:SF193">
    <property type="entry name" value="LOC571647 PROTEIN-RELATED"/>
    <property type="match status" value="1"/>
</dbReference>
<evidence type="ECO:0000259" key="4">
    <source>
        <dbReference type="PROSITE" id="PS50835"/>
    </source>
</evidence>